<evidence type="ECO:0000313" key="1">
    <source>
        <dbReference type="EMBL" id="RWR02222.1"/>
    </source>
</evidence>
<dbReference type="InterPro" id="IPR036489">
    <property type="entry name" value="YoaG_sf"/>
</dbReference>
<reference evidence="1 2" key="1">
    <citation type="submission" date="2014-04" db="EMBL/GenBank/DDBJ databases">
        <title>Draft genome sequence of Pantoea beijingensis strain LMG 27579, an emerging pathogen to Pleurotus eryngii with potential industrial application.</title>
        <authorList>
            <person name="Xu F."/>
            <person name="Liu Y."/>
            <person name="Wang S."/>
            <person name="Yin Y."/>
            <person name="Ma Y."/>
            <person name="Zhao S."/>
            <person name="Rong C."/>
        </authorList>
    </citation>
    <scope>NUCLEOTIDE SEQUENCE [LARGE SCALE GENOMIC DNA]</scope>
    <source>
        <strain evidence="1 2">LMG 27579</strain>
    </source>
</reference>
<comment type="caution">
    <text evidence="1">The sequence shown here is derived from an EMBL/GenBank/DDBJ whole genome shotgun (WGS) entry which is preliminary data.</text>
</comment>
<sequence>MTSENKGYSLTLLNQDNNKKVESVYLRPMSFYVPEIAMEAIEKLIDDLALTYESNKGFVLTVTNKNNGVSVDKRFPTLDVLKDNTITADVLKELVNIIRGYDSDEEANVCGW</sequence>
<dbReference type="EMBL" id="JMEE01000028">
    <property type="protein sequence ID" value="RWR02222.1"/>
    <property type="molecule type" value="Genomic_DNA"/>
</dbReference>
<dbReference type="SUPFAM" id="SSF103063">
    <property type="entry name" value="Hypothetical protein YoaG"/>
    <property type="match status" value="1"/>
</dbReference>
<dbReference type="Proteomes" id="UP000288794">
    <property type="component" value="Unassembled WGS sequence"/>
</dbReference>
<accession>A0A443IDF0</accession>
<keyword evidence="2" id="KW-1185">Reference proteome</keyword>
<evidence type="ECO:0000313" key="2">
    <source>
        <dbReference type="Proteomes" id="UP000288794"/>
    </source>
</evidence>
<proteinExistence type="predicted"/>
<name>A0A443IDF0_9GAMM</name>
<protein>
    <recommendedName>
        <fullName evidence="3">DUF1869 domain-containing protein</fullName>
    </recommendedName>
</protein>
<evidence type="ECO:0008006" key="3">
    <source>
        <dbReference type="Google" id="ProtNLM"/>
    </source>
</evidence>
<organism evidence="1 2">
    <name type="scientific">[Pantoea] beijingensis</name>
    <dbReference type="NCBI Taxonomy" id="1324864"/>
    <lineage>
        <taxon>Bacteria</taxon>
        <taxon>Pseudomonadati</taxon>
        <taxon>Pseudomonadota</taxon>
        <taxon>Gammaproteobacteria</taxon>
        <taxon>Enterobacterales</taxon>
        <taxon>Erwiniaceae</taxon>
        <taxon>Erwinia</taxon>
    </lineage>
</organism>
<dbReference type="Pfam" id="PF08956">
    <property type="entry name" value="DUF1869"/>
    <property type="match status" value="1"/>
</dbReference>
<dbReference type="AlphaFoldDB" id="A0A443IDF0"/>
<dbReference type="InterPro" id="IPR015051">
    <property type="entry name" value="YoaG"/>
</dbReference>
<dbReference type="Gene3D" id="3.30.160.220">
    <property type="entry name" value="YoaG"/>
    <property type="match status" value="2"/>
</dbReference>
<dbReference type="RefSeq" id="WP_128177268.1">
    <property type="nucleotide sequence ID" value="NZ_CP071409.1"/>
</dbReference>
<gene>
    <name evidence="1" type="ORF">ED28_09145</name>
</gene>